<sequence length="81" mass="8314">MVSIASGSALAMLRGDQNDVSAAARSPRLGLRPCDSSSTTKFSLSTATGFAGGVGAQRATVVEVVTAKREGKGKRKREAEC</sequence>
<dbReference type="EMBL" id="KE343600">
    <property type="protein sequence ID" value="EXB36872.1"/>
    <property type="molecule type" value="Genomic_DNA"/>
</dbReference>
<keyword evidence="2" id="KW-1185">Reference proteome</keyword>
<proteinExistence type="predicted"/>
<gene>
    <name evidence="1" type="ORF">L484_016476</name>
</gene>
<reference evidence="2" key="1">
    <citation type="submission" date="2013-01" db="EMBL/GenBank/DDBJ databases">
        <title>Draft Genome Sequence of a Mulberry Tree, Morus notabilis C.K. Schneid.</title>
        <authorList>
            <person name="He N."/>
            <person name="Zhao S."/>
        </authorList>
    </citation>
    <scope>NUCLEOTIDE SEQUENCE</scope>
</reference>
<protein>
    <submittedName>
        <fullName evidence="1">Uncharacterized protein</fullName>
    </submittedName>
</protein>
<dbReference type="AlphaFoldDB" id="W9QG89"/>
<dbReference type="Proteomes" id="UP000030645">
    <property type="component" value="Unassembled WGS sequence"/>
</dbReference>
<evidence type="ECO:0000313" key="2">
    <source>
        <dbReference type="Proteomes" id="UP000030645"/>
    </source>
</evidence>
<evidence type="ECO:0000313" key="1">
    <source>
        <dbReference type="EMBL" id="EXB36872.1"/>
    </source>
</evidence>
<accession>W9QG89</accession>
<organism evidence="1 2">
    <name type="scientific">Morus notabilis</name>
    <dbReference type="NCBI Taxonomy" id="981085"/>
    <lineage>
        <taxon>Eukaryota</taxon>
        <taxon>Viridiplantae</taxon>
        <taxon>Streptophyta</taxon>
        <taxon>Embryophyta</taxon>
        <taxon>Tracheophyta</taxon>
        <taxon>Spermatophyta</taxon>
        <taxon>Magnoliopsida</taxon>
        <taxon>eudicotyledons</taxon>
        <taxon>Gunneridae</taxon>
        <taxon>Pentapetalae</taxon>
        <taxon>rosids</taxon>
        <taxon>fabids</taxon>
        <taxon>Rosales</taxon>
        <taxon>Moraceae</taxon>
        <taxon>Moreae</taxon>
        <taxon>Morus</taxon>
    </lineage>
</organism>
<name>W9QG89_9ROSA</name>